<dbReference type="Proteomes" id="UP000199021">
    <property type="component" value="Unassembled WGS sequence"/>
</dbReference>
<name>A0A1H9H9H8_9BACT</name>
<evidence type="ECO:0000313" key="1">
    <source>
        <dbReference type="EMBL" id="SEQ58982.1"/>
    </source>
</evidence>
<keyword evidence="2" id="KW-1185">Reference proteome</keyword>
<evidence type="ECO:0008006" key="3">
    <source>
        <dbReference type="Google" id="ProtNLM"/>
    </source>
</evidence>
<dbReference type="STRING" id="478744.SAMN05444359_11270"/>
<dbReference type="AlphaFoldDB" id="A0A1H9H9H8"/>
<proteinExistence type="predicted"/>
<gene>
    <name evidence="1" type="ORF">SAMN05444359_11270</name>
</gene>
<dbReference type="InParanoid" id="A0A1H9H9H8"/>
<dbReference type="RefSeq" id="WP_090168800.1">
    <property type="nucleotide sequence ID" value="NZ_FOFB01000012.1"/>
</dbReference>
<sequence>MIKPTIEALLRVMKHKGYKVYDKVDVDWNLNIIGIRNRNPVPDKFDDTLVVFHRFLGDWHITYYPVTTDPSVKYLKEPILKKGTAILKEGQYLGAYTIRPHNGKYLALCQSWSHPTGVSVYRNQKGSGTLIFDESTLDHGARLGINIHKGPRSGNWDSETKNYSKGCTVFADSRHFEEFMLKCRFGKEAFGNSFTYTLLNEVDFDLK</sequence>
<dbReference type="EMBL" id="FOFB01000012">
    <property type="protein sequence ID" value="SEQ58982.1"/>
    <property type="molecule type" value="Genomic_DNA"/>
</dbReference>
<reference evidence="2" key="1">
    <citation type="submission" date="2016-10" db="EMBL/GenBank/DDBJ databases">
        <authorList>
            <person name="Varghese N."/>
            <person name="Submissions S."/>
        </authorList>
    </citation>
    <scope>NUCLEOTIDE SEQUENCE [LARGE SCALE GENOMIC DNA]</scope>
    <source>
        <strain evidence="2">DSM 24740</strain>
    </source>
</reference>
<organism evidence="1 2">
    <name type="scientific">Neolewinella agarilytica</name>
    <dbReference type="NCBI Taxonomy" id="478744"/>
    <lineage>
        <taxon>Bacteria</taxon>
        <taxon>Pseudomonadati</taxon>
        <taxon>Bacteroidota</taxon>
        <taxon>Saprospiria</taxon>
        <taxon>Saprospirales</taxon>
        <taxon>Lewinellaceae</taxon>
        <taxon>Neolewinella</taxon>
    </lineage>
</organism>
<dbReference type="OrthoDB" id="653560at2"/>
<evidence type="ECO:0000313" key="2">
    <source>
        <dbReference type="Proteomes" id="UP000199021"/>
    </source>
</evidence>
<protein>
    <recommendedName>
        <fullName evidence="3">L,D-transpeptidase catalytic domain</fullName>
    </recommendedName>
</protein>
<accession>A0A1H9H9H8</accession>